<organism evidence="1">
    <name type="scientific">Utricularia reniformis</name>
    <dbReference type="NCBI Taxonomy" id="192314"/>
    <lineage>
        <taxon>Eukaryota</taxon>
        <taxon>Viridiplantae</taxon>
        <taxon>Streptophyta</taxon>
        <taxon>Embryophyta</taxon>
        <taxon>Tracheophyta</taxon>
        <taxon>Spermatophyta</taxon>
        <taxon>Magnoliopsida</taxon>
        <taxon>eudicotyledons</taxon>
        <taxon>Gunneridae</taxon>
        <taxon>Pentapetalae</taxon>
        <taxon>asterids</taxon>
        <taxon>lamiids</taxon>
        <taxon>Lamiales</taxon>
        <taxon>Lentibulariaceae</taxon>
        <taxon>Utricularia</taxon>
    </lineage>
</organism>
<protein>
    <submittedName>
        <fullName evidence="1">Uncharacterized protein</fullName>
    </submittedName>
</protein>
<sequence length="50" mass="6278">MVMKWLPCEFWAGARYQERMDLLHRYLFNGKIKVRRICRRDFRAWGGRKM</sequence>
<keyword evidence="1" id="KW-0496">Mitochondrion</keyword>
<reference evidence="1" key="1">
    <citation type="submission" date="2017-03" db="EMBL/GenBank/DDBJ databases">
        <title>The mitochondrial genome of the carnivorous plant Utricularia reniformis (Lentibulariaceae): structure, comparative analysis and evolutionary landmarks.</title>
        <authorList>
            <person name="Silva S.R."/>
            <person name="Alvarenga D.O."/>
            <person name="Michael T.P."/>
            <person name="Miranda V.F.O."/>
            <person name="Varani A.M."/>
        </authorList>
    </citation>
    <scope>NUCLEOTIDE SEQUENCE</scope>
</reference>
<name>A0A1Y0B299_9LAMI</name>
<gene>
    <name evidence="1" type="ORF">AEK19_MT1318</name>
</gene>
<proteinExistence type="predicted"/>
<dbReference type="AlphaFoldDB" id="A0A1Y0B299"/>
<accession>A0A1Y0B299</accession>
<evidence type="ECO:0000313" key="1">
    <source>
        <dbReference type="EMBL" id="ART31518.1"/>
    </source>
</evidence>
<dbReference type="EMBL" id="KY774314">
    <property type="protein sequence ID" value="ART31518.1"/>
    <property type="molecule type" value="Genomic_DNA"/>
</dbReference>
<geneLocation type="mitochondrion" evidence="1"/>